<evidence type="ECO:0008006" key="5">
    <source>
        <dbReference type="Google" id="ProtNLM"/>
    </source>
</evidence>
<dbReference type="EMBL" id="JAPMIV010000073">
    <property type="protein sequence ID" value="MDV6376564.1"/>
    <property type="molecule type" value="Genomic_DNA"/>
</dbReference>
<dbReference type="SUPFAM" id="SSF109854">
    <property type="entry name" value="DinB/YfiT-like putative metalloenzymes"/>
    <property type="match status" value="1"/>
</dbReference>
<accession>A0ABU4DXZ7</accession>
<gene>
    <name evidence="3" type="ORF">ORD21_18380</name>
</gene>
<keyword evidence="4" id="KW-1185">Reference proteome</keyword>
<evidence type="ECO:0000256" key="2">
    <source>
        <dbReference type="ARBA" id="ARBA00022723"/>
    </source>
</evidence>
<dbReference type="InterPro" id="IPR034660">
    <property type="entry name" value="DinB/YfiT-like"/>
</dbReference>
<protein>
    <recommendedName>
        <fullName evidence="5">Damage-inducible protein DinB</fullName>
    </recommendedName>
</protein>
<organism evidence="3 4">
    <name type="scientific">Deinococcus arenicola</name>
    <dbReference type="NCBI Taxonomy" id="2994950"/>
    <lineage>
        <taxon>Bacteria</taxon>
        <taxon>Thermotogati</taxon>
        <taxon>Deinococcota</taxon>
        <taxon>Deinococci</taxon>
        <taxon>Deinococcales</taxon>
        <taxon>Deinococcaceae</taxon>
        <taxon>Deinococcus</taxon>
    </lineage>
</organism>
<dbReference type="Proteomes" id="UP001276150">
    <property type="component" value="Unassembled WGS sequence"/>
</dbReference>
<name>A0ABU4DXZ7_9DEIO</name>
<comment type="caution">
    <text evidence="3">The sequence shown here is derived from an EMBL/GenBank/DDBJ whole genome shotgun (WGS) entry which is preliminary data.</text>
</comment>
<sequence>MLVHDAYHRGQIVAALRANGHPAPDVETFWESWRS</sequence>
<dbReference type="Pfam" id="PF05163">
    <property type="entry name" value="DinB"/>
    <property type="match status" value="1"/>
</dbReference>
<dbReference type="InterPro" id="IPR007837">
    <property type="entry name" value="DinB"/>
</dbReference>
<dbReference type="Gene3D" id="1.20.120.450">
    <property type="entry name" value="dinb family like domain"/>
    <property type="match status" value="1"/>
</dbReference>
<comment type="similarity">
    <text evidence="1">Belongs to the DinB family.</text>
</comment>
<reference evidence="3 4" key="1">
    <citation type="submission" date="2022-11" db="EMBL/GenBank/DDBJ databases">
        <title>Deinococcus ZS9-10, Low Temperature and Draught-tolerating, UV-resistant Bacteria from Continental Antarctica.</title>
        <authorList>
            <person name="Cheng L."/>
        </authorList>
    </citation>
    <scope>NUCLEOTIDE SEQUENCE [LARGE SCALE GENOMIC DNA]</scope>
    <source>
        <strain evidence="3 4">ZS9-10</strain>
    </source>
</reference>
<evidence type="ECO:0000313" key="4">
    <source>
        <dbReference type="Proteomes" id="UP001276150"/>
    </source>
</evidence>
<evidence type="ECO:0000256" key="1">
    <source>
        <dbReference type="ARBA" id="ARBA00008635"/>
    </source>
</evidence>
<keyword evidence="2" id="KW-0479">Metal-binding</keyword>
<evidence type="ECO:0000313" key="3">
    <source>
        <dbReference type="EMBL" id="MDV6376564.1"/>
    </source>
</evidence>
<proteinExistence type="inferred from homology"/>